<dbReference type="EMBL" id="CP044016">
    <property type="protein sequence ID" value="QES89757.1"/>
    <property type="molecule type" value="Genomic_DNA"/>
</dbReference>
<feature type="transmembrane region" description="Helical" evidence="2">
    <location>
        <begin position="6"/>
        <end position="26"/>
    </location>
</feature>
<evidence type="ECO:0000313" key="4">
    <source>
        <dbReference type="Proteomes" id="UP000292424"/>
    </source>
</evidence>
<gene>
    <name evidence="3" type="ORF">E0W69_014165</name>
</gene>
<keyword evidence="2" id="KW-1133">Transmembrane helix</keyword>
<sequence length="83" mass="9795">MIDLIVAAIVVYIFYKFVFNFLLPIYRTTKMVKQKVGEMNNFHNQQTSDTSNTNPSYQQETRKETSTEQSKVGEYIDFEEIKD</sequence>
<dbReference type="InterPro" id="IPR032272">
    <property type="entry name" value="DUF4834"/>
</dbReference>
<accession>A0A5P2G3I0</accession>
<protein>
    <submittedName>
        <fullName evidence="3">DUF4834 family protein</fullName>
    </submittedName>
</protein>
<name>A0A5P2G3I0_9BACT</name>
<evidence type="ECO:0000256" key="2">
    <source>
        <dbReference type="SAM" id="Phobius"/>
    </source>
</evidence>
<dbReference type="RefSeq" id="WP_131330698.1">
    <property type="nucleotide sequence ID" value="NZ_CP044016.1"/>
</dbReference>
<dbReference type="OrthoDB" id="680848at2"/>
<proteinExistence type="predicted"/>
<reference evidence="3 4" key="1">
    <citation type="submission" date="2019-09" db="EMBL/GenBank/DDBJ databases">
        <title>Complete genome sequence of Arachidicoccus sp. B3-10 isolated from apple orchard soil.</title>
        <authorList>
            <person name="Kim H.S."/>
            <person name="Han K.-I."/>
            <person name="Suh M.K."/>
            <person name="Lee K.C."/>
            <person name="Eom M.K."/>
            <person name="Kim J.-S."/>
            <person name="Kang S.W."/>
            <person name="Sin Y."/>
            <person name="Lee J.-S."/>
        </authorList>
    </citation>
    <scope>NUCLEOTIDE SEQUENCE [LARGE SCALE GENOMIC DNA]</scope>
    <source>
        <strain evidence="3 4">B3-10</strain>
    </source>
</reference>
<keyword evidence="2" id="KW-0472">Membrane</keyword>
<evidence type="ECO:0000256" key="1">
    <source>
        <dbReference type="SAM" id="MobiDB-lite"/>
    </source>
</evidence>
<evidence type="ECO:0000313" key="3">
    <source>
        <dbReference type="EMBL" id="QES89757.1"/>
    </source>
</evidence>
<dbReference type="AlphaFoldDB" id="A0A5P2G3I0"/>
<dbReference type="KEGG" id="arac:E0W69_014165"/>
<dbReference type="Pfam" id="PF16118">
    <property type="entry name" value="DUF4834"/>
    <property type="match status" value="1"/>
</dbReference>
<keyword evidence="4" id="KW-1185">Reference proteome</keyword>
<dbReference type="Proteomes" id="UP000292424">
    <property type="component" value="Chromosome"/>
</dbReference>
<keyword evidence="2" id="KW-0812">Transmembrane</keyword>
<organism evidence="3 4">
    <name type="scientific">Rhizosphaericola mali</name>
    <dbReference type="NCBI Taxonomy" id="2545455"/>
    <lineage>
        <taxon>Bacteria</taxon>
        <taxon>Pseudomonadati</taxon>
        <taxon>Bacteroidota</taxon>
        <taxon>Chitinophagia</taxon>
        <taxon>Chitinophagales</taxon>
        <taxon>Chitinophagaceae</taxon>
        <taxon>Rhizosphaericola</taxon>
    </lineage>
</organism>
<feature type="compositionally biased region" description="Polar residues" evidence="1">
    <location>
        <begin position="42"/>
        <end position="59"/>
    </location>
</feature>
<feature type="region of interest" description="Disordered" evidence="1">
    <location>
        <begin position="42"/>
        <end position="83"/>
    </location>
</feature>